<dbReference type="AlphaFoldDB" id="A0A382PCZ9"/>
<gene>
    <name evidence="1" type="ORF">METZ01_LOCUS323960</name>
</gene>
<name>A0A382PCZ9_9ZZZZ</name>
<sequence>YFLASLSHLVKRVHPVGQPRQTHPAMWYLAISLEWSHLIMQQCN</sequence>
<feature type="non-terminal residue" evidence="1">
    <location>
        <position position="1"/>
    </location>
</feature>
<organism evidence="1">
    <name type="scientific">marine metagenome</name>
    <dbReference type="NCBI Taxonomy" id="408172"/>
    <lineage>
        <taxon>unclassified sequences</taxon>
        <taxon>metagenomes</taxon>
        <taxon>ecological metagenomes</taxon>
    </lineage>
</organism>
<accession>A0A382PCZ9</accession>
<protein>
    <submittedName>
        <fullName evidence="1">Uncharacterized protein</fullName>
    </submittedName>
</protein>
<reference evidence="1" key="1">
    <citation type="submission" date="2018-05" db="EMBL/GenBank/DDBJ databases">
        <authorList>
            <person name="Lanie J.A."/>
            <person name="Ng W.-L."/>
            <person name="Kazmierczak K.M."/>
            <person name="Andrzejewski T.M."/>
            <person name="Davidsen T.M."/>
            <person name="Wayne K.J."/>
            <person name="Tettelin H."/>
            <person name="Glass J.I."/>
            <person name="Rusch D."/>
            <person name="Podicherti R."/>
            <person name="Tsui H.-C.T."/>
            <person name="Winkler M.E."/>
        </authorList>
    </citation>
    <scope>NUCLEOTIDE SEQUENCE</scope>
</reference>
<feature type="non-terminal residue" evidence="1">
    <location>
        <position position="44"/>
    </location>
</feature>
<evidence type="ECO:0000313" key="1">
    <source>
        <dbReference type="EMBL" id="SVC71106.1"/>
    </source>
</evidence>
<dbReference type="EMBL" id="UINC01106439">
    <property type="protein sequence ID" value="SVC71106.1"/>
    <property type="molecule type" value="Genomic_DNA"/>
</dbReference>
<proteinExistence type="predicted"/>